<dbReference type="InterPro" id="IPR036390">
    <property type="entry name" value="WH_DNA-bd_sf"/>
</dbReference>
<evidence type="ECO:0000256" key="1">
    <source>
        <dbReference type="ARBA" id="ARBA00023125"/>
    </source>
</evidence>
<dbReference type="PANTHER" id="PTHR33221">
    <property type="entry name" value="WINGED HELIX-TURN-HELIX TRANSCRIPTIONAL REGULATOR, RRF2 FAMILY"/>
    <property type="match status" value="1"/>
</dbReference>
<dbReference type="SUPFAM" id="SSF46785">
    <property type="entry name" value="Winged helix' DNA-binding domain"/>
    <property type="match status" value="1"/>
</dbReference>
<proteinExistence type="predicted"/>
<dbReference type="InterPro" id="IPR036388">
    <property type="entry name" value="WH-like_DNA-bd_sf"/>
</dbReference>
<gene>
    <name evidence="2" type="ORF">ACFOW7_18945</name>
</gene>
<dbReference type="PANTHER" id="PTHR33221:SF4">
    <property type="entry name" value="HTH-TYPE TRANSCRIPTIONAL REPRESSOR NSRR"/>
    <property type="match status" value="1"/>
</dbReference>
<dbReference type="NCBIfam" id="TIGR00738">
    <property type="entry name" value="rrf2_super"/>
    <property type="match status" value="1"/>
</dbReference>
<keyword evidence="1" id="KW-0238">DNA-binding</keyword>
<dbReference type="InterPro" id="IPR000944">
    <property type="entry name" value="Tscrpt_reg_Rrf2"/>
</dbReference>
<evidence type="ECO:0000313" key="3">
    <source>
        <dbReference type="Proteomes" id="UP001595791"/>
    </source>
</evidence>
<dbReference type="Proteomes" id="UP001595791">
    <property type="component" value="Unassembled WGS sequence"/>
</dbReference>
<dbReference type="Gene3D" id="1.10.10.10">
    <property type="entry name" value="Winged helix-like DNA-binding domain superfamily/Winged helix DNA-binding domain"/>
    <property type="match status" value="1"/>
</dbReference>
<dbReference type="EMBL" id="JBHSBU010000001">
    <property type="protein sequence ID" value="MFC4161418.1"/>
    <property type="molecule type" value="Genomic_DNA"/>
</dbReference>
<protein>
    <submittedName>
        <fullName evidence="2">RrF2 family transcriptional regulator</fullName>
    </submittedName>
</protein>
<evidence type="ECO:0000313" key="2">
    <source>
        <dbReference type="EMBL" id="MFC4161418.1"/>
    </source>
</evidence>
<organism evidence="2 3">
    <name type="scientific">Chitinimonas lacunae</name>
    <dbReference type="NCBI Taxonomy" id="1963018"/>
    <lineage>
        <taxon>Bacteria</taxon>
        <taxon>Pseudomonadati</taxon>
        <taxon>Pseudomonadota</taxon>
        <taxon>Betaproteobacteria</taxon>
        <taxon>Neisseriales</taxon>
        <taxon>Chitinibacteraceae</taxon>
        <taxon>Chitinimonas</taxon>
    </lineage>
</organism>
<comment type="caution">
    <text evidence="2">The sequence shown here is derived from an EMBL/GenBank/DDBJ whole genome shotgun (WGS) entry which is preliminary data.</text>
</comment>
<dbReference type="PROSITE" id="PS51197">
    <property type="entry name" value="HTH_RRF2_2"/>
    <property type="match status" value="1"/>
</dbReference>
<dbReference type="Pfam" id="PF02082">
    <property type="entry name" value="Rrf2"/>
    <property type="match status" value="1"/>
</dbReference>
<sequence>MQLTRFADLGLRVLMYLSRQQEARVPPVTSAEIATQFGIPHNHLVKVVNRLAKLGLVIATRGRNGGLRLGREATMIRLGSTLRALETDAPLIDCAQPPCLLQGRCGLKGILDRALDAFYASLDDYTLADVTTGSTASALGELQQQYLVRLLPS</sequence>
<accession>A0ABV8MT23</accession>
<reference evidence="3" key="1">
    <citation type="journal article" date="2019" name="Int. J. Syst. Evol. Microbiol.">
        <title>The Global Catalogue of Microorganisms (GCM) 10K type strain sequencing project: providing services to taxonomists for standard genome sequencing and annotation.</title>
        <authorList>
            <consortium name="The Broad Institute Genomics Platform"/>
            <consortium name="The Broad Institute Genome Sequencing Center for Infectious Disease"/>
            <person name="Wu L."/>
            <person name="Ma J."/>
        </authorList>
    </citation>
    <scope>NUCLEOTIDE SEQUENCE [LARGE SCALE GENOMIC DNA]</scope>
    <source>
        <strain evidence="3">LMG 29894</strain>
    </source>
</reference>
<keyword evidence="3" id="KW-1185">Reference proteome</keyword>
<dbReference type="RefSeq" id="WP_378167336.1">
    <property type="nucleotide sequence ID" value="NZ_JBHSBU010000001.1"/>
</dbReference>
<name>A0ABV8MT23_9NEIS</name>